<feature type="transmembrane region" description="Helical" evidence="1">
    <location>
        <begin position="117"/>
        <end position="138"/>
    </location>
</feature>
<evidence type="ECO:0000313" key="2">
    <source>
        <dbReference type="EMBL" id="NGZ75259.1"/>
    </source>
</evidence>
<accession>A0ABX0F5K0</accession>
<dbReference type="RefSeq" id="WP_166273661.1">
    <property type="nucleotide sequence ID" value="NZ_JAAFGS010000002.1"/>
</dbReference>
<keyword evidence="1" id="KW-1133">Transmembrane helix</keyword>
<proteinExistence type="predicted"/>
<evidence type="ECO:0000313" key="3">
    <source>
        <dbReference type="Proteomes" id="UP000800303"/>
    </source>
</evidence>
<keyword evidence="3" id="KW-1185">Reference proteome</keyword>
<dbReference type="Pfam" id="PF13346">
    <property type="entry name" value="ABC2_membrane_5"/>
    <property type="match status" value="1"/>
</dbReference>
<feature type="transmembrane region" description="Helical" evidence="1">
    <location>
        <begin position="85"/>
        <end position="105"/>
    </location>
</feature>
<dbReference type="EMBL" id="JAAFGS010000002">
    <property type="protein sequence ID" value="NGZ75259.1"/>
    <property type="molecule type" value="Genomic_DNA"/>
</dbReference>
<feature type="transmembrane region" description="Helical" evidence="1">
    <location>
        <begin position="150"/>
        <end position="168"/>
    </location>
</feature>
<feature type="transmembrane region" description="Helical" evidence="1">
    <location>
        <begin position="188"/>
        <end position="206"/>
    </location>
</feature>
<dbReference type="InterPro" id="IPR025699">
    <property type="entry name" value="ABC2_memb-like"/>
</dbReference>
<reference evidence="2 3" key="1">
    <citation type="submission" date="2020-01" db="EMBL/GenBank/DDBJ databases">
        <title>Polyphasic characterisation and genomic insights into a novel alkali tolerant bacterium VR-M41.</title>
        <authorList>
            <person name="Vemuluri V.R."/>
        </authorList>
    </citation>
    <scope>NUCLEOTIDE SEQUENCE [LARGE SCALE GENOMIC DNA]</scope>
    <source>
        <strain evidence="2 3">VR-M41</strain>
    </source>
</reference>
<comment type="caution">
    <text evidence="2">The sequence shown here is derived from an EMBL/GenBank/DDBJ whole genome shotgun (WGS) entry which is preliminary data.</text>
</comment>
<name>A0ABX0F5K0_9BACL</name>
<organism evidence="2 3">
    <name type="scientific">Saccharibacillus alkalitolerans</name>
    <dbReference type="NCBI Taxonomy" id="2705290"/>
    <lineage>
        <taxon>Bacteria</taxon>
        <taxon>Bacillati</taxon>
        <taxon>Bacillota</taxon>
        <taxon>Bacilli</taxon>
        <taxon>Bacillales</taxon>
        <taxon>Paenibacillaceae</taxon>
        <taxon>Saccharibacillus</taxon>
    </lineage>
</organism>
<protein>
    <submittedName>
        <fullName evidence="2">ABC-2 transporter permease</fullName>
    </submittedName>
</protein>
<dbReference type="Proteomes" id="UP000800303">
    <property type="component" value="Unassembled WGS sequence"/>
</dbReference>
<keyword evidence="1" id="KW-0812">Transmembrane</keyword>
<keyword evidence="1" id="KW-0472">Membrane</keyword>
<feature type="transmembrane region" description="Helical" evidence="1">
    <location>
        <begin position="20"/>
        <end position="50"/>
    </location>
</feature>
<sequence length="212" mass="23240">MTGLVTSNFYSMQGNIKLSLMIALPIALVPFLLGDASMIPMIVAIQIFVFASNTGTSLKMDESSKWNKFEITLPVTRTAIVSAKYVSFMLLILLGLATSLVTVLLQSIRGELSFDLLFSGYSFGLQLSLMTIGIVYPLILKLGAEKSETLLFAAAGLSVALRFLLWYLLHLSDATIDFRSSEVDRVSLMVALAIFAASYAVSVMMYRSKELH</sequence>
<evidence type="ECO:0000256" key="1">
    <source>
        <dbReference type="SAM" id="Phobius"/>
    </source>
</evidence>
<gene>
    <name evidence="2" type="ORF">GYN08_08000</name>
</gene>